<dbReference type="InterPro" id="IPR001965">
    <property type="entry name" value="Znf_PHD"/>
</dbReference>
<dbReference type="STRING" id="764103.G7DZ70"/>
<evidence type="ECO:0000256" key="4">
    <source>
        <dbReference type="PROSITE-ProRule" id="PRU00146"/>
    </source>
</evidence>
<dbReference type="RefSeq" id="XP_014566873.1">
    <property type="nucleotide sequence ID" value="XM_014711387.1"/>
</dbReference>
<reference evidence="7 8" key="2">
    <citation type="journal article" date="2012" name="Open Biol.">
        <title>Characteristics of nucleosomes and linker DNA regions on the genome of the basidiomycete Mixia osmundae revealed by mono- and dinucleosome mapping.</title>
        <authorList>
            <person name="Nishida H."/>
            <person name="Kondo S."/>
            <person name="Matsumoto T."/>
            <person name="Suzuki Y."/>
            <person name="Yoshikawa H."/>
            <person name="Taylor T.D."/>
            <person name="Sugiyama J."/>
        </authorList>
    </citation>
    <scope>NUCLEOTIDE SEQUENCE [LARGE SCALE GENOMIC DNA]</scope>
    <source>
        <strain evidence="8">CBS 9802 / IAM 14324 / JCM 22182 / KY 12970</strain>
    </source>
</reference>
<organism evidence="7 8">
    <name type="scientific">Mixia osmundae (strain CBS 9802 / IAM 14324 / JCM 22182 / KY 12970)</name>
    <dbReference type="NCBI Taxonomy" id="764103"/>
    <lineage>
        <taxon>Eukaryota</taxon>
        <taxon>Fungi</taxon>
        <taxon>Dikarya</taxon>
        <taxon>Basidiomycota</taxon>
        <taxon>Pucciniomycotina</taxon>
        <taxon>Mixiomycetes</taxon>
        <taxon>Mixiales</taxon>
        <taxon>Mixiaceae</taxon>
        <taxon>Mixia</taxon>
    </lineage>
</organism>
<accession>G7DZ70</accession>
<dbReference type="GO" id="GO:0008270">
    <property type="term" value="F:zinc ion binding"/>
    <property type="evidence" value="ECO:0007669"/>
    <property type="project" value="UniProtKB-KW"/>
</dbReference>
<keyword evidence="2 4" id="KW-0863">Zinc-finger</keyword>
<dbReference type="AlphaFoldDB" id="G7DZ70"/>
<evidence type="ECO:0000313" key="7">
    <source>
        <dbReference type="EMBL" id="GAA95880.1"/>
    </source>
</evidence>
<dbReference type="InterPro" id="IPR019787">
    <property type="entry name" value="Znf_PHD-finger"/>
</dbReference>
<dbReference type="PROSITE" id="PS01359">
    <property type="entry name" value="ZF_PHD_1"/>
    <property type="match status" value="1"/>
</dbReference>
<dbReference type="InterPro" id="IPR019786">
    <property type="entry name" value="Zinc_finger_PHD-type_CS"/>
</dbReference>
<dbReference type="InterPro" id="IPR011011">
    <property type="entry name" value="Znf_FYVE_PHD"/>
</dbReference>
<feature type="compositionally biased region" description="Polar residues" evidence="5">
    <location>
        <begin position="192"/>
        <end position="202"/>
    </location>
</feature>
<dbReference type="SUPFAM" id="SSF57903">
    <property type="entry name" value="FYVE/PHD zinc finger"/>
    <property type="match status" value="1"/>
</dbReference>
<keyword evidence="3" id="KW-0862">Zinc</keyword>
<dbReference type="PROSITE" id="PS50016">
    <property type="entry name" value="ZF_PHD_2"/>
    <property type="match status" value="1"/>
</dbReference>
<feature type="compositionally biased region" description="Low complexity" evidence="5">
    <location>
        <begin position="142"/>
        <end position="157"/>
    </location>
</feature>
<dbReference type="eggNOG" id="ENOG502R2P6">
    <property type="taxonomic scope" value="Eukaryota"/>
</dbReference>
<feature type="compositionally biased region" description="Acidic residues" evidence="5">
    <location>
        <begin position="523"/>
        <end position="532"/>
    </location>
</feature>
<dbReference type="SMART" id="SM00249">
    <property type="entry name" value="PHD"/>
    <property type="match status" value="1"/>
</dbReference>
<dbReference type="InterPro" id="IPR013083">
    <property type="entry name" value="Znf_RING/FYVE/PHD"/>
</dbReference>
<evidence type="ECO:0000256" key="3">
    <source>
        <dbReference type="ARBA" id="ARBA00022833"/>
    </source>
</evidence>
<dbReference type="CDD" id="cd15489">
    <property type="entry name" value="PHD_SF"/>
    <property type="match status" value="1"/>
</dbReference>
<dbReference type="Proteomes" id="UP000009131">
    <property type="component" value="Unassembled WGS sequence"/>
</dbReference>
<evidence type="ECO:0000259" key="6">
    <source>
        <dbReference type="PROSITE" id="PS50016"/>
    </source>
</evidence>
<sequence length="967" mass="105775">MAQAHVQRPTARFMADPATFWGPPPPLSAQPQPQQAMQHLRMTSNGHPAVGRQISSLAGFGFDAPPGPAQAYHAPTLITPTQSTFPAHKEAAMPFTPVSPSPFELQQHAAHQSAQASLHRHPGEHTARRIYDPVAMHHIRRSTSSSAGSRTSSANGAQFDPALSLGHPQPYPTQSWQANLAHHADPIRRPSTESSASVSTLAPSDLDRTSKVSAIVNAPRSRGVGKRASKSASKLVEGSFSHDEVVQQDRVTPKKAVQTSARLPPTPALSSSESYLSAQPLATWDQYSHDLAHQNAKRSISASGIVLPLSPESPEPSSRTMPTVMMTKPHPPAPLAHAVPVTIKISEPVEDVKTESLIRLEDPALLTSSVAARHHRRASSCAKAGHIRAMLIDNDGRASLAVIAPQAHKPVQIARSNHVVAAEAQGMGRIILDRRVLAERLAGESHPLLGTSAGFSASRRAGQGRSRVPTMAQEWNDQQGLDEETKQRRSRIHRWMLSDESEEDLARDAWSMIPPSWAFDSDSAFDEENESEEAARSDPHRLRTTRNTDAVDELVMAGGKGLKRLRMSSRRKALLRAEQTGEDLANFAASSIFKRSRHAVLLAEHGRGPLATLESAHHPHVELAGLCVCGEEREEEPTLKCDYCGICYHLDCLGMNEDDEIDEQWYCFQCTGGPRHGRSRKMSAYNVPIPPIYTEPTLVPSAPSPMLQHELLRPDLDSMALAPSPRLASRNIYRPPVHIYNTPGSSPVSRARQPSYGNGFLRVVPATPLTRIQKASTDYAPASPVTRRDRMASAHMVHFDDAYLDHHNHDERMRAWETDAFSTPSFGMTAFDEPVFSDDVMSSPARLMNAHHLTTPIVSSARRRSQHYIGTPNSELRLSPQKHRRTPSASLNLRAAAGLRKSTVADMATPPRSMAAIAKMPPPSYTTPKSVNLMEAYPSPASSKRRRKSSYKSVGMGIEGLENLLDI</sequence>
<dbReference type="OrthoDB" id="436852at2759"/>
<protein>
    <recommendedName>
        <fullName evidence="6">PHD-type domain-containing protein</fullName>
    </recommendedName>
</protein>
<reference evidence="7 8" key="1">
    <citation type="journal article" date="2011" name="J. Gen. Appl. Microbiol.">
        <title>Draft genome sequencing of the enigmatic basidiomycete Mixia osmundae.</title>
        <authorList>
            <person name="Nishida H."/>
            <person name="Nagatsuka Y."/>
            <person name="Sugiyama J."/>
        </authorList>
    </citation>
    <scope>NUCLEOTIDE SEQUENCE [LARGE SCALE GENOMIC DNA]</scope>
    <source>
        <strain evidence="8">CBS 9802 / IAM 14324 / JCM 22182 / KY 12970</strain>
    </source>
</reference>
<dbReference type="OMA" id="AWSDVTM"/>
<evidence type="ECO:0000256" key="1">
    <source>
        <dbReference type="ARBA" id="ARBA00022723"/>
    </source>
</evidence>
<feature type="compositionally biased region" description="Basic and acidic residues" evidence="5">
    <location>
        <begin position="182"/>
        <end position="191"/>
    </location>
</feature>
<dbReference type="HOGENOM" id="CLU_306304_0_0_1"/>
<feature type="domain" description="PHD-type" evidence="6">
    <location>
        <begin position="624"/>
        <end position="673"/>
    </location>
</feature>
<name>G7DZ70_MIXOS</name>
<dbReference type="EMBL" id="BABT02000067">
    <property type="protein sequence ID" value="GAA95880.1"/>
    <property type="molecule type" value="Genomic_DNA"/>
</dbReference>
<evidence type="ECO:0000256" key="5">
    <source>
        <dbReference type="SAM" id="MobiDB-lite"/>
    </source>
</evidence>
<proteinExistence type="predicted"/>
<evidence type="ECO:0000313" key="8">
    <source>
        <dbReference type="Proteomes" id="UP000009131"/>
    </source>
</evidence>
<feature type="region of interest" description="Disordered" evidence="5">
    <location>
        <begin position="521"/>
        <end position="545"/>
    </location>
</feature>
<dbReference type="Gene3D" id="3.30.40.10">
    <property type="entry name" value="Zinc/RING finger domain, C3HC4 (zinc finger)"/>
    <property type="match status" value="1"/>
</dbReference>
<keyword evidence="1" id="KW-0479">Metal-binding</keyword>
<feature type="region of interest" description="Disordered" evidence="5">
    <location>
        <begin position="140"/>
        <end position="274"/>
    </location>
</feature>
<keyword evidence="8" id="KW-1185">Reference proteome</keyword>
<dbReference type="Pfam" id="PF00628">
    <property type="entry name" value="PHD"/>
    <property type="match status" value="1"/>
</dbReference>
<dbReference type="InParanoid" id="G7DZ70"/>
<comment type="caution">
    <text evidence="7">The sequence shown here is derived from an EMBL/GenBank/DDBJ whole genome shotgun (WGS) entry which is preliminary data.</text>
</comment>
<gene>
    <name evidence="7" type="primary">Mo02537</name>
    <name evidence="7" type="ORF">E5Q_02537</name>
</gene>
<evidence type="ECO:0000256" key="2">
    <source>
        <dbReference type="ARBA" id="ARBA00022771"/>
    </source>
</evidence>